<keyword evidence="7" id="KW-1133">Transmembrane helix</keyword>
<dbReference type="GO" id="GO:0085029">
    <property type="term" value="P:extracellular matrix assembly"/>
    <property type="evidence" value="ECO:0007669"/>
    <property type="project" value="TreeGrafter"/>
</dbReference>
<accession>A0A2H0USA5</accession>
<dbReference type="GO" id="GO:0050501">
    <property type="term" value="F:hyaluronan synthase activity"/>
    <property type="evidence" value="ECO:0007669"/>
    <property type="project" value="TreeGrafter"/>
</dbReference>
<dbReference type="PANTHER" id="PTHR22913:SF12">
    <property type="entry name" value="MANNURONAN SYNTHASE"/>
    <property type="match status" value="1"/>
</dbReference>
<proteinExistence type="inferred from homology"/>
<comment type="similarity">
    <text evidence="2">Belongs to the NodC/HAS family.</text>
</comment>
<feature type="domain" description="Glycosyltransferase 2-like" evidence="8">
    <location>
        <begin position="89"/>
        <end position="257"/>
    </location>
</feature>
<evidence type="ECO:0000256" key="3">
    <source>
        <dbReference type="ARBA" id="ARBA00022475"/>
    </source>
</evidence>
<evidence type="ECO:0000256" key="4">
    <source>
        <dbReference type="ARBA" id="ARBA00022676"/>
    </source>
</evidence>
<reference evidence="10" key="1">
    <citation type="submission" date="2017-09" db="EMBL/GenBank/DDBJ databases">
        <title>Depth-based differentiation of microbial function through sediment-hosted aquifers and enrichment of novel symbionts in the deep terrestrial subsurface.</title>
        <authorList>
            <person name="Probst A.J."/>
            <person name="Ladd B."/>
            <person name="Jarett J.K."/>
            <person name="Geller-Mcgrath D.E."/>
            <person name="Sieber C.M.K."/>
            <person name="Emerson J.B."/>
            <person name="Anantharaman K."/>
            <person name="Thomas B.C."/>
            <person name="Malmstrom R."/>
            <person name="Stieglmeier M."/>
            <person name="Klingl A."/>
            <person name="Woyke T."/>
            <person name="Ryan C.M."/>
            <person name="Banfield J.F."/>
        </authorList>
    </citation>
    <scope>NUCLEOTIDE SEQUENCE [LARGE SCALE GENOMIC DNA]</scope>
</reference>
<dbReference type="GO" id="GO:0005886">
    <property type="term" value="C:plasma membrane"/>
    <property type="evidence" value="ECO:0007669"/>
    <property type="project" value="UniProtKB-SubCell"/>
</dbReference>
<dbReference type="SUPFAM" id="SSF53448">
    <property type="entry name" value="Nucleotide-diphospho-sugar transferases"/>
    <property type="match status" value="1"/>
</dbReference>
<evidence type="ECO:0000313" key="10">
    <source>
        <dbReference type="Proteomes" id="UP000231157"/>
    </source>
</evidence>
<dbReference type="Gene3D" id="3.90.550.10">
    <property type="entry name" value="Spore Coat Polysaccharide Biosynthesis Protein SpsA, Chain A"/>
    <property type="match status" value="1"/>
</dbReference>
<dbReference type="InterPro" id="IPR001173">
    <property type="entry name" value="Glyco_trans_2-like"/>
</dbReference>
<dbReference type="GO" id="GO:0030213">
    <property type="term" value="P:hyaluronan biosynthetic process"/>
    <property type="evidence" value="ECO:0007669"/>
    <property type="project" value="TreeGrafter"/>
</dbReference>
<dbReference type="Pfam" id="PF00535">
    <property type="entry name" value="Glycos_transf_2"/>
    <property type="match status" value="1"/>
</dbReference>
<organism evidence="9 10">
    <name type="scientific">Candidatus Harrisonbacteria bacterium CG10_big_fil_rev_8_21_14_0_10_40_38</name>
    <dbReference type="NCBI Taxonomy" id="1974583"/>
    <lineage>
        <taxon>Bacteria</taxon>
        <taxon>Candidatus Harrisoniibacteriota</taxon>
    </lineage>
</organism>
<comment type="caution">
    <text evidence="9">The sequence shown here is derived from an EMBL/GenBank/DDBJ whole genome shotgun (WGS) entry which is preliminary data.</text>
</comment>
<protein>
    <recommendedName>
        <fullName evidence="8">Glycosyltransferase 2-like domain-containing protein</fullName>
    </recommendedName>
</protein>
<dbReference type="EMBL" id="PFAZ01000001">
    <property type="protein sequence ID" value="PIR89289.1"/>
    <property type="molecule type" value="Genomic_DNA"/>
</dbReference>
<sequence>MKKKIFQEKETINNLSVKKTKNTHVWITFFLTIYFILLVKLTTIEAIINDKFFGIYSILITTYILSRFLFSYFHGTVPTDESYKPTVTFVVPAKNEEDNIAETIRRFSKVNYPREKIEVIAIDDGSTDGTLAEMYRIKKEIGNKFNVEIVHWDKNKGKREGMAEGVLRAKNEIVIFIDSDSFIDKDCVTHLVKYFVNPKVGAVCGHSDVYNKDTNLLTKMQTVRYYIAFKIYKSAESIFGTVTCCPGCCSAYRKEYVLEFLDKWRKQKFLGVRCTYGDDRSLTNFIIQKYETVYSEDAMAWTVVPEKFRQYMRQQQRWKKSWLRETFIASTFMWRKNPIAALSFYAYIFLAFISPIVFFRAMIWYPYITNSLPIVYLTGLFLMLFLHGLYYRASVGVRSWFLAIISFWFNTVILMWQLPWALITLRDTRWGTR</sequence>
<dbReference type="PANTHER" id="PTHR22913">
    <property type="entry name" value="HYALURONAN SYNTHASE"/>
    <property type="match status" value="1"/>
</dbReference>
<feature type="transmembrane region" description="Helical" evidence="7">
    <location>
        <begin position="400"/>
        <end position="423"/>
    </location>
</feature>
<comment type="subcellular location">
    <subcellularLocation>
        <location evidence="1">Cell membrane</location>
    </subcellularLocation>
</comment>
<evidence type="ECO:0000256" key="1">
    <source>
        <dbReference type="ARBA" id="ARBA00004236"/>
    </source>
</evidence>
<gene>
    <name evidence="9" type="ORF">COU07_00095</name>
</gene>
<keyword evidence="4" id="KW-0328">Glycosyltransferase</keyword>
<keyword evidence="3" id="KW-1003">Cell membrane</keyword>
<feature type="transmembrane region" description="Helical" evidence="7">
    <location>
        <begin position="25"/>
        <end position="48"/>
    </location>
</feature>
<dbReference type="CDD" id="cd06423">
    <property type="entry name" value="CESA_like"/>
    <property type="match status" value="1"/>
</dbReference>
<dbReference type="Proteomes" id="UP000231157">
    <property type="component" value="Unassembled WGS sequence"/>
</dbReference>
<keyword evidence="5" id="KW-0808">Transferase</keyword>
<evidence type="ECO:0000313" key="9">
    <source>
        <dbReference type="EMBL" id="PIR89289.1"/>
    </source>
</evidence>
<evidence type="ECO:0000256" key="2">
    <source>
        <dbReference type="ARBA" id="ARBA00006782"/>
    </source>
</evidence>
<keyword evidence="6 7" id="KW-0472">Membrane</keyword>
<feature type="transmembrane region" description="Helical" evidence="7">
    <location>
        <begin position="344"/>
        <end position="368"/>
    </location>
</feature>
<evidence type="ECO:0000256" key="5">
    <source>
        <dbReference type="ARBA" id="ARBA00022679"/>
    </source>
</evidence>
<feature type="transmembrane region" description="Helical" evidence="7">
    <location>
        <begin position="374"/>
        <end position="393"/>
    </location>
</feature>
<evidence type="ECO:0000259" key="8">
    <source>
        <dbReference type="Pfam" id="PF00535"/>
    </source>
</evidence>
<evidence type="ECO:0000256" key="6">
    <source>
        <dbReference type="ARBA" id="ARBA00023136"/>
    </source>
</evidence>
<keyword evidence="7" id="KW-0812">Transmembrane</keyword>
<feature type="transmembrane region" description="Helical" evidence="7">
    <location>
        <begin position="54"/>
        <end position="73"/>
    </location>
</feature>
<dbReference type="AlphaFoldDB" id="A0A2H0USA5"/>
<name>A0A2H0USA5_9BACT</name>
<evidence type="ECO:0000256" key="7">
    <source>
        <dbReference type="SAM" id="Phobius"/>
    </source>
</evidence>
<dbReference type="InterPro" id="IPR029044">
    <property type="entry name" value="Nucleotide-diphossugar_trans"/>
</dbReference>